<evidence type="ECO:0000313" key="2">
    <source>
        <dbReference type="EMBL" id="CEM10136.1"/>
    </source>
</evidence>
<gene>
    <name evidence="2" type="ORF">Vbra_22577</name>
</gene>
<dbReference type="VEuPathDB" id="CryptoDB:Vbra_22577"/>
<feature type="region of interest" description="Disordered" evidence="1">
    <location>
        <begin position="249"/>
        <end position="273"/>
    </location>
</feature>
<reference evidence="2 3" key="1">
    <citation type="submission" date="2014-11" db="EMBL/GenBank/DDBJ databases">
        <authorList>
            <person name="Zhu J."/>
            <person name="Qi W."/>
            <person name="Song R."/>
        </authorList>
    </citation>
    <scope>NUCLEOTIDE SEQUENCE [LARGE SCALE GENOMIC DNA]</scope>
</reference>
<dbReference type="AlphaFoldDB" id="A0A0G4FBZ0"/>
<keyword evidence="3" id="KW-1185">Reference proteome</keyword>
<name>A0A0G4FBZ0_VITBC</name>
<proteinExistence type="predicted"/>
<accession>A0A0G4FBZ0</accession>
<evidence type="ECO:0000256" key="1">
    <source>
        <dbReference type="SAM" id="MobiDB-lite"/>
    </source>
</evidence>
<organism evidence="2 3">
    <name type="scientific">Vitrella brassicaformis (strain CCMP3155)</name>
    <dbReference type="NCBI Taxonomy" id="1169540"/>
    <lineage>
        <taxon>Eukaryota</taxon>
        <taxon>Sar</taxon>
        <taxon>Alveolata</taxon>
        <taxon>Colpodellida</taxon>
        <taxon>Vitrellaceae</taxon>
        <taxon>Vitrella</taxon>
    </lineage>
</organism>
<dbReference type="Proteomes" id="UP000041254">
    <property type="component" value="Unassembled WGS sequence"/>
</dbReference>
<sequence length="308" mass="33514">MMPPSRYRPPGSEALPLPKLRALKHVNEEILGRLAVAETKSVIVGHNVRCSWGGNGVEVAWEPIRRHVTEILDSYRPKHDMRSVPLLSPPLRVVKGGRVSRRGDRLEFTLRDFDDMRSLNDSMVEVAEEVLARELSEETAAEIFQLLLENYELLQSELGRVEASTMDKPLTDASKRQTEQNLHNWAATEMFLPYAAACRQGVSRPSASHPKVVDLHRQSVATAPLSATEALAAAGKSIVSSVQQWWAGWGQDGGRGPDKDAGRPKTGGPDEGIASALEQLRKSIVGERATVMDLQPGGGGGTASLGFG</sequence>
<dbReference type="InParanoid" id="A0A0G4FBZ0"/>
<dbReference type="EMBL" id="CDMY01000401">
    <property type="protein sequence ID" value="CEM10136.1"/>
    <property type="molecule type" value="Genomic_DNA"/>
</dbReference>
<evidence type="ECO:0000313" key="3">
    <source>
        <dbReference type="Proteomes" id="UP000041254"/>
    </source>
</evidence>
<protein>
    <submittedName>
        <fullName evidence="2">Uncharacterized protein</fullName>
    </submittedName>
</protein>